<dbReference type="SUPFAM" id="SSF56801">
    <property type="entry name" value="Acetyl-CoA synthetase-like"/>
    <property type="match status" value="1"/>
</dbReference>
<dbReference type="FunFam" id="3.40.50.980:FF:000001">
    <property type="entry name" value="Non-ribosomal peptide synthetase"/>
    <property type="match status" value="1"/>
</dbReference>
<evidence type="ECO:0000259" key="4">
    <source>
        <dbReference type="Pfam" id="PF00501"/>
    </source>
</evidence>
<dbReference type="InterPro" id="IPR020459">
    <property type="entry name" value="AMP-binding"/>
</dbReference>
<dbReference type="Gene3D" id="3.30.300.30">
    <property type="match status" value="1"/>
</dbReference>
<reference evidence="7 8" key="1">
    <citation type="submission" date="2019-12" db="EMBL/GenBank/DDBJ databases">
        <title>Complete genome sequence of Mycolicibacterium xenopi str. JCM15661T.</title>
        <authorList>
            <person name="Yoshida M."/>
            <person name="Fukano H."/>
            <person name="Asakura T."/>
            <person name="Hoshino Y."/>
        </authorList>
    </citation>
    <scope>NUCLEOTIDE SEQUENCE [LARGE SCALE GENOMIC DNA]</scope>
    <source>
        <strain evidence="7 8">JCM 15661T</strain>
    </source>
</reference>
<evidence type="ECO:0000256" key="2">
    <source>
        <dbReference type="ARBA" id="ARBA00022450"/>
    </source>
</evidence>
<dbReference type="GO" id="GO:0003824">
    <property type="term" value="F:catalytic activity"/>
    <property type="evidence" value="ECO:0007669"/>
    <property type="project" value="InterPro"/>
</dbReference>
<dbReference type="GO" id="GO:0044550">
    <property type="term" value="P:secondary metabolite biosynthetic process"/>
    <property type="evidence" value="ECO:0007669"/>
    <property type="project" value="UniProtKB-ARBA"/>
</dbReference>
<dbReference type="GO" id="GO:0008610">
    <property type="term" value="P:lipid biosynthetic process"/>
    <property type="evidence" value="ECO:0007669"/>
    <property type="project" value="UniProtKB-ARBA"/>
</dbReference>
<dbReference type="Gene3D" id="3.40.50.12780">
    <property type="entry name" value="N-terminal domain of ligase-like"/>
    <property type="match status" value="1"/>
</dbReference>
<dbReference type="InterPro" id="IPR025110">
    <property type="entry name" value="AMP-bd_C"/>
</dbReference>
<dbReference type="GO" id="GO:0005829">
    <property type="term" value="C:cytosol"/>
    <property type="evidence" value="ECO:0007669"/>
    <property type="project" value="TreeGrafter"/>
</dbReference>
<feature type="domain" description="AMP-binding enzyme C-terminal" evidence="6">
    <location>
        <begin position="577"/>
        <end position="648"/>
    </location>
</feature>
<dbReference type="PRINTS" id="PR00154">
    <property type="entry name" value="AMPBINDING"/>
</dbReference>
<evidence type="ECO:0000256" key="3">
    <source>
        <dbReference type="ARBA" id="ARBA00022553"/>
    </source>
</evidence>
<dbReference type="Gene3D" id="3.30.559.30">
    <property type="entry name" value="Nonribosomal peptide synthetase, condensation domain"/>
    <property type="match status" value="1"/>
</dbReference>
<organism evidence="7 8">
    <name type="scientific">Mycobacterium xenopi</name>
    <dbReference type="NCBI Taxonomy" id="1789"/>
    <lineage>
        <taxon>Bacteria</taxon>
        <taxon>Bacillati</taxon>
        <taxon>Actinomycetota</taxon>
        <taxon>Actinomycetes</taxon>
        <taxon>Mycobacteriales</taxon>
        <taxon>Mycobacteriaceae</taxon>
        <taxon>Mycobacterium</taxon>
    </lineage>
</organism>
<evidence type="ECO:0000256" key="1">
    <source>
        <dbReference type="ARBA" id="ARBA00001957"/>
    </source>
</evidence>
<protein>
    <recommendedName>
        <fullName evidence="9">Mycobactin synthetase protein B</fullName>
    </recommendedName>
</protein>
<dbReference type="GO" id="GO:0043041">
    <property type="term" value="P:amino acid activation for nonribosomal peptide biosynthetic process"/>
    <property type="evidence" value="ECO:0007669"/>
    <property type="project" value="TreeGrafter"/>
</dbReference>
<dbReference type="KEGG" id="mxe:MYXE_02140"/>
<keyword evidence="2" id="KW-0596">Phosphopantetheine</keyword>
<evidence type="ECO:0000259" key="6">
    <source>
        <dbReference type="Pfam" id="PF13193"/>
    </source>
</evidence>
<dbReference type="InterPro" id="IPR042099">
    <property type="entry name" value="ANL_N_sf"/>
</dbReference>
<evidence type="ECO:0000313" key="8">
    <source>
        <dbReference type="Proteomes" id="UP000464624"/>
    </source>
</evidence>
<dbReference type="FunFam" id="3.30.300.30:FF:000010">
    <property type="entry name" value="Enterobactin synthetase component F"/>
    <property type="match status" value="1"/>
</dbReference>
<dbReference type="InterPro" id="IPR000873">
    <property type="entry name" value="AMP-dep_synth/lig_dom"/>
</dbReference>
<dbReference type="Pfam" id="PF13193">
    <property type="entry name" value="AMP-binding_C"/>
    <property type="match status" value="1"/>
</dbReference>
<dbReference type="EMBL" id="AP022314">
    <property type="protein sequence ID" value="BBU20425.1"/>
    <property type="molecule type" value="Genomic_DNA"/>
</dbReference>
<dbReference type="Pfam" id="PF00668">
    <property type="entry name" value="Condensation"/>
    <property type="match status" value="1"/>
</dbReference>
<dbReference type="GO" id="GO:0031177">
    <property type="term" value="F:phosphopantetheine binding"/>
    <property type="evidence" value="ECO:0007669"/>
    <property type="project" value="TreeGrafter"/>
</dbReference>
<name>A0AAD1LZI1_MYCXE</name>
<dbReference type="InterPro" id="IPR001242">
    <property type="entry name" value="Condensation_dom"/>
</dbReference>
<feature type="domain" description="Condensation" evidence="5">
    <location>
        <begin position="3"/>
        <end position="157"/>
    </location>
</feature>
<dbReference type="FunFam" id="2.30.38.10:FF:000001">
    <property type="entry name" value="Non-ribosomal peptide synthetase PvdI"/>
    <property type="match status" value="1"/>
</dbReference>
<dbReference type="Gene3D" id="3.30.559.10">
    <property type="entry name" value="Chloramphenicol acetyltransferase-like domain"/>
    <property type="match status" value="1"/>
</dbReference>
<gene>
    <name evidence="7" type="ORF">MYXE_02140</name>
</gene>
<evidence type="ECO:0000259" key="5">
    <source>
        <dbReference type="Pfam" id="PF00668"/>
    </source>
</evidence>
<dbReference type="PROSITE" id="PS00455">
    <property type="entry name" value="AMP_BINDING"/>
    <property type="match status" value="1"/>
</dbReference>
<sequence>MAGAEAMVGLLINTVPVRARVTAATTTSGLLDQLHGTHNHTLEHQHLALAEIHRVSGHDQLFDTLFVFENYPLDTAALASGEGLTVTGFTNREYNHYPLAVQAFPGSELGLRVEFDTDVFDTASIETLVKRLQAVWAAMASDPGRRLSSIDVLQPAELACLDEWGNQAVSARPATATVSIPAMFTEQVARTPDAVAVVCGECSTTYRELDETANRLAHLLADRGVGPGQRVALLFSRSAEAIAAILAVLKTGAAYVPIDPVVPTARIEFMLADATPIAAITTTDLADRLHGRGLQVIDVNDPCLRTYPHTAPPPPSPDDIAYLIYTSGTTGVPKGVAITHRNVVELMASLDNSLELDGQVWSQWHSLAFDVSVCEIWGALLHGGRLVVAPEQVARSPAELHDLLVAERVDVLCQTPSAAGMLSPQGLESVALVVAGEACPVELVQRWAPGRVMINAYGPTETTVYAAMSAPLRAGSDAPIGSPVAGAALFVLDSWLRPVPPGVVGELYVAGPAVGVGYWRRPGLTGSRFVACPFGGFGARMYRTGDVVRWRADGQLEYLGRADEQVKIRGYRIELGEIQAALSALEGVGQAAVIAREDRPGDKRLVGYVTGSVDPGWLRAKLRERLPEYMVPAAVVVVEALPLTVNGKLDKRALPAPEYADADRYRGSGRADRGVVGRYLCPDSWCAAGGGRGFVF</sequence>
<dbReference type="InterPro" id="IPR045851">
    <property type="entry name" value="AMP-bd_C_sf"/>
</dbReference>
<accession>A0AAD1LZI1</accession>
<evidence type="ECO:0000313" key="7">
    <source>
        <dbReference type="EMBL" id="BBU20425.1"/>
    </source>
</evidence>
<dbReference type="InterPro" id="IPR023213">
    <property type="entry name" value="CAT-like_dom_sf"/>
</dbReference>
<keyword evidence="3" id="KW-0597">Phosphoprotein</keyword>
<dbReference type="InterPro" id="IPR020845">
    <property type="entry name" value="AMP-binding_CS"/>
</dbReference>
<proteinExistence type="predicted"/>
<dbReference type="FunFam" id="3.40.50.12780:FF:000012">
    <property type="entry name" value="Non-ribosomal peptide synthetase"/>
    <property type="match status" value="1"/>
</dbReference>
<dbReference type="AlphaFoldDB" id="A0AAD1LZI1"/>
<dbReference type="Proteomes" id="UP000464624">
    <property type="component" value="Chromosome"/>
</dbReference>
<dbReference type="PANTHER" id="PTHR45527:SF1">
    <property type="entry name" value="FATTY ACID SYNTHASE"/>
    <property type="match status" value="1"/>
</dbReference>
<dbReference type="PANTHER" id="PTHR45527">
    <property type="entry name" value="NONRIBOSOMAL PEPTIDE SYNTHETASE"/>
    <property type="match status" value="1"/>
</dbReference>
<evidence type="ECO:0008006" key="9">
    <source>
        <dbReference type="Google" id="ProtNLM"/>
    </source>
</evidence>
<dbReference type="Pfam" id="PF00501">
    <property type="entry name" value="AMP-binding"/>
    <property type="match status" value="1"/>
</dbReference>
<comment type="cofactor">
    <cofactor evidence="1">
        <name>pantetheine 4'-phosphate</name>
        <dbReference type="ChEBI" id="CHEBI:47942"/>
    </cofactor>
</comment>
<feature type="domain" description="AMP-dependent synthetase/ligase" evidence="4">
    <location>
        <begin position="184"/>
        <end position="519"/>
    </location>
</feature>
<dbReference type="NCBIfam" id="TIGR01733">
    <property type="entry name" value="AA-adenyl-dom"/>
    <property type="match status" value="1"/>
</dbReference>
<dbReference type="SUPFAM" id="SSF52777">
    <property type="entry name" value="CoA-dependent acyltransferases"/>
    <property type="match status" value="1"/>
</dbReference>
<dbReference type="InterPro" id="IPR010071">
    <property type="entry name" value="AA_adenyl_dom"/>
</dbReference>